<evidence type="ECO:0000313" key="3">
    <source>
        <dbReference type="EMBL" id="NOK11952.1"/>
    </source>
</evidence>
<dbReference type="PANTHER" id="PTHR24273:SF32">
    <property type="entry name" value="HYALIN"/>
    <property type="match status" value="1"/>
</dbReference>
<keyword evidence="1" id="KW-0677">Repeat</keyword>
<evidence type="ECO:0000259" key="2">
    <source>
        <dbReference type="PROSITE" id="PS50825"/>
    </source>
</evidence>
<dbReference type="Gene3D" id="2.60.40.10">
    <property type="entry name" value="Immunoglobulins"/>
    <property type="match status" value="1"/>
</dbReference>
<comment type="caution">
    <text evidence="3">The sequence shown here is derived from an EMBL/GenBank/DDBJ whole genome shotgun (WGS) entry which is preliminary data.</text>
</comment>
<dbReference type="PROSITE" id="PS50825">
    <property type="entry name" value="HYR"/>
    <property type="match status" value="1"/>
</dbReference>
<proteinExistence type="predicted"/>
<gene>
    <name evidence="3" type="ORF">HNS30_23205</name>
</gene>
<dbReference type="RefSeq" id="WP_171418052.1">
    <property type="nucleotide sequence ID" value="NZ_JABFJW010000194.1"/>
</dbReference>
<reference evidence="3 4" key="1">
    <citation type="submission" date="2020-05" db="EMBL/GenBank/DDBJ databases">
        <authorList>
            <person name="Whitworth D."/>
        </authorList>
    </citation>
    <scope>NUCLEOTIDE SEQUENCE [LARGE SCALE GENOMIC DNA]</scope>
    <source>
        <strain evidence="3 4">CA046A</strain>
    </source>
</reference>
<dbReference type="InterPro" id="IPR013783">
    <property type="entry name" value="Ig-like_fold"/>
</dbReference>
<dbReference type="Proteomes" id="UP000528460">
    <property type="component" value="Unassembled WGS sequence"/>
</dbReference>
<dbReference type="Pfam" id="PF02494">
    <property type="entry name" value="HYR"/>
    <property type="match status" value="2"/>
</dbReference>
<name>A0A7Y4NF30_9BACT</name>
<evidence type="ECO:0000313" key="4">
    <source>
        <dbReference type="Proteomes" id="UP000528460"/>
    </source>
</evidence>
<accession>A0A7Y4NF30</accession>
<dbReference type="InterPro" id="IPR003410">
    <property type="entry name" value="HYR_dom"/>
</dbReference>
<dbReference type="PANTHER" id="PTHR24273">
    <property type="entry name" value="FI04643P-RELATED"/>
    <property type="match status" value="1"/>
</dbReference>
<evidence type="ECO:0000256" key="1">
    <source>
        <dbReference type="ARBA" id="ARBA00022737"/>
    </source>
</evidence>
<feature type="domain" description="HYR" evidence="2">
    <location>
        <begin position="883"/>
        <end position="961"/>
    </location>
</feature>
<dbReference type="AlphaFoldDB" id="A0A7Y4NF30"/>
<protein>
    <submittedName>
        <fullName evidence="3">HYR domain-containing protein</fullName>
    </submittedName>
</protein>
<sequence>MVLVCLTGLVACDDGRGLEVEGGDSLAQVEAALDGGSVELRSNVLKGTVRLTNQNPEVLAVLAADPWVQDAGTVTATSTAPAGFRATASPAERISPLEYRFEMLVEAGAGGDAGVVYDVQATRGGYEHPRLSGVRVRPPEVQPEPTDVTLQSCMGLVQFRFGTDDTCQTRVPIAGLNIRNFPFHGTGPYTAYVKGGTTQATTLTYTLSTSTGGVTRTLPVQVGAACDEVVRLCIPVAPPEPPAVGSLTGPFEVHGEPTTASMRVLIQGSNGRSQVLHGPWRPVSAPETWWKLSALPVDAYTVDAISYLRRGRAFTETYNRLEPFSIVAGQTTPVTKQVEGVLRHALDIHPAYFYGAVRLADPFIPAHPGAWSTLQSLFFEADIDPNGDGTPDAMSIGLRGTNFVAETVATTAGLASSRTAFPGTFDVALGELASTYEHMLPGAYDLTYRWFQGAMYLRFWSEPAGLAPFTTRPGLYDPARYRYGSLALRTLPASGYTADLGPGQRFRIDHEYCFNEVQLQYTSAQGRFFNPTVEVSGQFTGKDWRGQPAAYVANGLFHGTPAAVNVPNPAQYAETQGQLSLALPQGGFTLRPGASMVSDSGTVNTATFAPLGVTLGCGQRLKLVPPLAVSLDGAPACATSASGAVSGQVKSLPAQVDRIWYRLNGGPEVTLCTNCGTDPRFSFNVPLQTCENAIQVFAFSEGMSEPATAIEQRVWDDPADGPSCGAGYCVNRPPVARCRSVTVPAGGACSGCGSVDDGSYDPDTGDTVSCVQTPGCPYPLGSHRATLTCTDSAGLSASCEGTVTVRDETPPAIVCGTVPELECGGGGATASFTATATDNCGAVTTACAPASGGVFPLGTTLATCTATDGAGLRAQCTVPVTVRDTQVPTLVCPAPLIVERTGPEGATVLPGTATASDTCAPPQVSGPAAGVYPVGTTAVTYTATDLGGNQAACVSSIHVTDPELASPPNVTMCNLPRYTRETHLMACGWTTPVPGNAPVASASFRVDEGAPIPVTPDLSGGFVITWLDLAEGTHTVELTAIDTRGAILRRRMTVTVDLTPPVLTLLSPLADEVLSSPVVAVRSSVQDASPTTVLTQWVESSRVESGTGTVTHTVDLVNWGQVPLLVSATDAAGNTTQLLTQLFVGATPAALRAAELPRGLLPR</sequence>
<dbReference type="EMBL" id="JABFJW010000194">
    <property type="protein sequence ID" value="NOK11952.1"/>
    <property type="molecule type" value="Genomic_DNA"/>
</dbReference>
<organism evidence="3 4">
    <name type="scientific">Corallococcus exercitus</name>
    <dbReference type="NCBI Taxonomy" id="2316736"/>
    <lineage>
        <taxon>Bacteria</taxon>
        <taxon>Pseudomonadati</taxon>
        <taxon>Myxococcota</taxon>
        <taxon>Myxococcia</taxon>
        <taxon>Myxococcales</taxon>
        <taxon>Cystobacterineae</taxon>
        <taxon>Myxococcaceae</taxon>
        <taxon>Corallococcus</taxon>
    </lineage>
</organism>